<dbReference type="GO" id="GO:0008270">
    <property type="term" value="F:zinc ion binding"/>
    <property type="evidence" value="ECO:0007669"/>
    <property type="project" value="UniProtKB-UniRule"/>
</dbReference>
<proteinExistence type="inferred from homology"/>
<gene>
    <name evidence="7" type="primary">ybeY</name>
    <name evidence="9" type="ORF">SAMN05443244_1141</name>
</gene>
<dbReference type="InterPro" id="IPR023091">
    <property type="entry name" value="MetalPrtase_cat_dom_sf_prd"/>
</dbReference>
<evidence type="ECO:0000313" key="10">
    <source>
        <dbReference type="Proteomes" id="UP000182409"/>
    </source>
</evidence>
<name>A0A1H4KDB8_9BACT</name>
<protein>
    <recommendedName>
        <fullName evidence="7">Endoribonuclease YbeY</fullName>
        <ecNumber evidence="7">3.1.-.-</ecNumber>
    </recommendedName>
</protein>
<feature type="region of interest" description="Disordered" evidence="8">
    <location>
        <begin position="164"/>
        <end position="217"/>
    </location>
</feature>
<dbReference type="EC" id="3.1.-.-" evidence="7"/>
<dbReference type="HAMAP" id="MF_00009">
    <property type="entry name" value="Endoribonucl_YbeY"/>
    <property type="match status" value="1"/>
</dbReference>
<evidence type="ECO:0000256" key="6">
    <source>
        <dbReference type="ARBA" id="ARBA00022833"/>
    </source>
</evidence>
<evidence type="ECO:0000256" key="2">
    <source>
        <dbReference type="ARBA" id="ARBA00022722"/>
    </source>
</evidence>
<feature type="binding site" evidence="7">
    <location>
        <position position="115"/>
    </location>
    <ligand>
        <name>Zn(2+)</name>
        <dbReference type="ChEBI" id="CHEBI:29105"/>
        <note>catalytic</note>
    </ligand>
</feature>
<keyword evidence="7" id="KW-0963">Cytoplasm</keyword>
<organism evidence="9 10">
    <name type="scientific">Terriglobus roseus</name>
    <dbReference type="NCBI Taxonomy" id="392734"/>
    <lineage>
        <taxon>Bacteria</taxon>
        <taxon>Pseudomonadati</taxon>
        <taxon>Acidobacteriota</taxon>
        <taxon>Terriglobia</taxon>
        <taxon>Terriglobales</taxon>
        <taxon>Acidobacteriaceae</taxon>
        <taxon>Terriglobus</taxon>
    </lineage>
</organism>
<keyword evidence="7" id="KW-0698">rRNA processing</keyword>
<keyword evidence="2 7" id="KW-0540">Nuclease</keyword>
<dbReference type="SUPFAM" id="SSF55486">
    <property type="entry name" value="Metalloproteases ('zincins'), catalytic domain"/>
    <property type="match status" value="1"/>
</dbReference>
<keyword evidence="3 7" id="KW-0479">Metal-binding</keyword>
<comment type="similarity">
    <text evidence="1 7">Belongs to the endoribonuclease YbeY family.</text>
</comment>
<dbReference type="OrthoDB" id="9807740at2"/>
<dbReference type="PANTHER" id="PTHR46986:SF1">
    <property type="entry name" value="ENDORIBONUCLEASE YBEY, CHLOROPLASTIC"/>
    <property type="match status" value="1"/>
</dbReference>
<dbReference type="NCBIfam" id="TIGR00043">
    <property type="entry name" value="rRNA maturation RNase YbeY"/>
    <property type="match status" value="1"/>
</dbReference>
<evidence type="ECO:0000256" key="1">
    <source>
        <dbReference type="ARBA" id="ARBA00010875"/>
    </source>
</evidence>
<dbReference type="GO" id="GO:0005737">
    <property type="term" value="C:cytoplasm"/>
    <property type="evidence" value="ECO:0007669"/>
    <property type="project" value="UniProtKB-SubCell"/>
</dbReference>
<feature type="binding site" evidence="7">
    <location>
        <position position="111"/>
    </location>
    <ligand>
        <name>Zn(2+)</name>
        <dbReference type="ChEBI" id="CHEBI:29105"/>
        <note>catalytic</note>
    </ligand>
</feature>
<feature type="binding site" evidence="7">
    <location>
        <position position="121"/>
    </location>
    <ligand>
        <name>Zn(2+)</name>
        <dbReference type="ChEBI" id="CHEBI:29105"/>
        <note>catalytic</note>
    </ligand>
</feature>
<dbReference type="PROSITE" id="PS01306">
    <property type="entry name" value="UPF0054"/>
    <property type="match status" value="1"/>
</dbReference>
<dbReference type="InterPro" id="IPR020549">
    <property type="entry name" value="YbeY_CS"/>
</dbReference>
<dbReference type="PANTHER" id="PTHR46986">
    <property type="entry name" value="ENDORIBONUCLEASE YBEY, CHLOROPLASTIC"/>
    <property type="match status" value="1"/>
</dbReference>
<comment type="function">
    <text evidence="7">Single strand-specific metallo-endoribonuclease involved in late-stage 70S ribosome quality control and in maturation of the 3' terminus of the 16S rRNA.</text>
</comment>
<keyword evidence="6 7" id="KW-0862">Zinc</keyword>
<dbReference type="Gene3D" id="3.40.390.30">
    <property type="entry name" value="Metalloproteases ('zincins'), catalytic domain"/>
    <property type="match status" value="1"/>
</dbReference>
<dbReference type="GO" id="GO:0004222">
    <property type="term" value="F:metalloendopeptidase activity"/>
    <property type="evidence" value="ECO:0007669"/>
    <property type="project" value="InterPro"/>
</dbReference>
<evidence type="ECO:0000256" key="8">
    <source>
        <dbReference type="SAM" id="MobiDB-lite"/>
    </source>
</evidence>
<evidence type="ECO:0000256" key="5">
    <source>
        <dbReference type="ARBA" id="ARBA00022801"/>
    </source>
</evidence>
<feature type="compositionally biased region" description="Low complexity" evidence="8">
    <location>
        <begin position="192"/>
        <end position="203"/>
    </location>
</feature>
<keyword evidence="4 7" id="KW-0255">Endonuclease</keyword>
<sequence length="217" mass="23455">MIVIEPPSSGTGAAAFTALRKPELARFLKRAQKSAGLSGEVTVLLADDARLKDLNQTFRRKNKPTDVLSFPAFENTEGIAGDLAVSVETAARQAAEHGHTLDEELRILILHGVLHLAGHDHEVDKGEMRSLESDLRAELKLPAGLIERTLLAPKKLKVIEKSTSLQDQGLPGLKETPRKRVPHVSTLRRGIKSAANATGTAKKSATKKAATKKRSAR</sequence>
<feature type="compositionally biased region" description="Basic residues" evidence="8">
    <location>
        <begin position="204"/>
        <end position="217"/>
    </location>
</feature>
<evidence type="ECO:0000256" key="7">
    <source>
        <dbReference type="HAMAP-Rule" id="MF_00009"/>
    </source>
</evidence>
<dbReference type="InterPro" id="IPR002036">
    <property type="entry name" value="YbeY"/>
</dbReference>
<evidence type="ECO:0000256" key="4">
    <source>
        <dbReference type="ARBA" id="ARBA00022759"/>
    </source>
</evidence>
<keyword evidence="7" id="KW-0690">Ribosome biogenesis</keyword>
<dbReference type="EMBL" id="FNSD01000001">
    <property type="protein sequence ID" value="SEB56491.1"/>
    <property type="molecule type" value="Genomic_DNA"/>
</dbReference>
<comment type="cofactor">
    <cofactor evidence="7">
        <name>Zn(2+)</name>
        <dbReference type="ChEBI" id="CHEBI:29105"/>
    </cofactor>
    <text evidence="7">Binds 1 zinc ion.</text>
</comment>
<evidence type="ECO:0000313" key="9">
    <source>
        <dbReference type="EMBL" id="SEB56491.1"/>
    </source>
</evidence>
<accession>A0A1H4KDB8</accession>
<dbReference type="RefSeq" id="WP_074652736.1">
    <property type="nucleotide sequence ID" value="NZ_FNSD01000001.1"/>
</dbReference>
<reference evidence="9 10" key="1">
    <citation type="submission" date="2016-10" db="EMBL/GenBank/DDBJ databases">
        <authorList>
            <person name="de Groot N.N."/>
        </authorList>
    </citation>
    <scope>NUCLEOTIDE SEQUENCE [LARGE SCALE GENOMIC DNA]</scope>
    <source>
        <strain evidence="9 10">AB35.6</strain>
    </source>
</reference>
<comment type="subcellular location">
    <subcellularLocation>
        <location evidence="7">Cytoplasm</location>
    </subcellularLocation>
</comment>
<evidence type="ECO:0000256" key="3">
    <source>
        <dbReference type="ARBA" id="ARBA00022723"/>
    </source>
</evidence>
<dbReference type="GO" id="GO:0006364">
    <property type="term" value="P:rRNA processing"/>
    <property type="evidence" value="ECO:0007669"/>
    <property type="project" value="UniProtKB-UniRule"/>
</dbReference>
<dbReference type="GO" id="GO:0004521">
    <property type="term" value="F:RNA endonuclease activity"/>
    <property type="evidence" value="ECO:0007669"/>
    <property type="project" value="UniProtKB-UniRule"/>
</dbReference>
<dbReference type="AlphaFoldDB" id="A0A1H4KDB8"/>
<keyword evidence="5 7" id="KW-0378">Hydrolase</keyword>
<dbReference type="Pfam" id="PF02130">
    <property type="entry name" value="YbeY"/>
    <property type="match status" value="1"/>
</dbReference>
<dbReference type="Proteomes" id="UP000182409">
    <property type="component" value="Unassembled WGS sequence"/>
</dbReference>